<keyword evidence="1" id="KW-0812">Transmembrane</keyword>
<accession>A0ABR7YCV4</accession>
<evidence type="ECO:0000256" key="1">
    <source>
        <dbReference type="SAM" id="Phobius"/>
    </source>
</evidence>
<gene>
    <name evidence="2" type="ORF">H8B04_06030</name>
</gene>
<keyword evidence="1" id="KW-0472">Membrane</keyword>
<keyword evidence="1" id="KW-1133">Transmembrane helix</keyword>
<dbReference type="RefSeq" id="WP_165291082.1">
    <property type="nucleotide sequence ID" value="NZ_JACOIJ010000008.1"/>
</dbReference>
<name>A0ABR7YCV4_9SPHI</name>
<evidence type="ECO:0000313" key="2">
    <source>
        <dbReference type="EMBL" id="MBD1429128.1"/>
    </source>
</evidence>
<comment type="caution">
    <text evidence="2">The sequence shown here is derived from an EMBL/GenBank/DDBJ whole genome shotgun (WGS) entry which is preliminary data.</text>
</comment>
<dbReference type="Proteomes" id="UP000651271">
    <property type="component" value="Unassembled WGS sequence"/>
</dbReference>
<organism evidence="2 3">
    <name type="scientific">Sphingobacterium litopenaei</name>
    <dbReference type="NCBI Taxonomy" id="2763500"/>
    <lineage>
        <taxon>Bacteria</taxon>
        <taxon>Pseudomonadati</taxon>
        <taxon>Bacteroidota</taxon>
        <taxon>Sphingobacteriia</taxon>
        <taxon>Sphingobacteriales</taxon>
        <taxon>Sphingobacteriaceae</taxon>
        <taxon>Sphingobacterium</taxon>
    </lineage>
</organism>
<evidence type="ECO:0000313" key="3">
    <source>
        <dbReference type="Proteomes" id="UP000651271"/>
    </source>
</evidence>
<keyword evidence="3" id="KW-1185">Reference proteome</keyword>
<protein>
    <recommendedName>
        <fullName evidence="4">Cardiolipin synthase N-terminal domain-containing protein</fullName>
    </recommendedName>
</protein>
<feature type="transmembrane region" description="Helical" evidence="1">
    <location>
        <begin position="67"/>
        <end position="87"/>
    </location>
</feature>
<feature type="transmembrane region" description="Helical" evidence="1">
    <location>
        <begin position="12"/>
        <end position="30"/>
    </location>
</feature>
<feature type="transmembrane region" description="Helical" evidence="1">
    <location>
        <begin position="36"/>
        <end position="55"/>
    </location>
</feature>
<reference evidence="2 3" key="1">
    <citation type="submission" date="2020-08" db="EMBL/GenBank/DDBJ databases">
        <title>Sphingobacterium sp. DN04309 isolated from aquaculture water.</title>
        <authorList>
            <person name="Zhang M."/>
        </authorList>
    </citation>
    <scope>NUCLEOTIDE SEQUENCE [LARGE SCALE GENOMIC DNA]</scope>
    <source>
        <strain evidence="2 3">DN04309</strain>
    </source>
</reference>
<proteinExistence type="predicted"/>
<evidence type="ECO:0008006" key="4">
    <source>
        <dbReference type="Google" id="ProtNLM"/>
    </source>
</evidence>
<dbReference type="EMBL" id="JACOIJ010000008">
    <property type="protein sequence ID" value="MBD1429128.1"/>
    <property type="molecule type" value="Genomic_DNA"/>
</dbReference>
<sequence>MKNWYAQTKQAFFFSLMFYIGSTILLVLKVSIAPILFSFSLAVSMIWVLLVLREIMLSPRISNQERLLLILFIILLNIFAGIVYFYLLRKRVIGDPKN</sequence>